<dbReference type="Proteomes" id="UP000006049">
    <property type="component" value="Chromosome"/>
</dbReference>
<name>I3YT03_AEQSU</name>
<evidence type="ECO:0000256" key="1">
    <source>
        <dbReference type="SAM" id="SignalP"/>
    </source>
</evidence>
<feature type="signal peptide" evidence="1">
    <location>
        <begin position="1"/>
        <end position="21"/>
    </location>
</feature>
<dbReference type="HOGENOM" id="CLU_2893793_0_0_10"/>
<accession>I3YT03</accession>
<feature type="chain" id="PRO_5003683833" evidence="1">
    <location>
        <begin position="22"/>
        <end position="62"/>
    </location>
</feature>
<dbReference type="EMBL" id="CP003280">
    <property type="protein sequence ID" value="AFL80121.1"/>
    <property type="molecule type" value="Genomic_DNA"/>
</dbReference>
<dbReference type="STRING" id="746697.Aeqsu_0612"/>
<dbReference type="KEGG" id="asl:Aeqsu_0612"/>
<sequence>MKTIYLLGLVAALSLPTSNQSESFINTSPETDTYIPVNGDYYLKEKILKEVGFLNLLKSPQI</sequence>
<proteinExistence type="predicted"/>
<keyword evidence="1" id="KW-0732">Signal</keyword>
<evidence type="ECO:0000313" key="3">
    <source>
        <dbReference type="Proteomes" id="UP000006049"/>
    </source>
</evidence>
<organism evidence="2 3">
    <name type="scientific">Aequorivita sublithincola (strain DSM 14238 / LMG 21431 / ACAM 643 / 9-3)</name>
    <dbReference type="NCBI Taxonomy" id="746697"/>
    <lineage>
        <taxon>Bacteria</taxon>
        <taxon>Pseudomonadati</taxon>
        <taxon>Bacteroidota</taxon>
        <taxon>Flavobacteriia</taxon>
        <taxon>Flavobacteriales</taxon>
        <taxon>Flavobacteriaceae</taxon>
        <taxon>Aequorivita</taxon>
    </lineage>
</organism>
<protein>
    <submittedName>
        <fullName evidence="2">Uncharacterized protein</fullName>
    </submittedName>
</protein>
<evidence type="ECO:0000313" key="2">
    <source>
        <dbReference type="EMBL" id="AFL80121.1"/>
    </source>
</evidence>
<dbReference type="AlphaFoldDB" id="I3YT03"/>
<dbReference type="RefSeq" id="WP_014781379.1">
    <property type="nucleotide sequence ID" value="NC_018013.1"/>
</dbReference>
<gene>
    <name evidence="2" type="ordered locus">Aeqsu_0612</name>
</gene>
<reference evidence="2 3" key="1">
    <citation type="submission" date="2012-06" db="EMBL/GenBank/DDBJ databases">
        <title>The complete genome of Aequorivita sublithincola DSM 14238.</title>
        <authorList>
            <consortium name="US DOE Joint Genome Institute (JGI-PGF)"/>
            <person name="Lucas S."/>
            <person name="Copeland A."/>
            <person name="Lapidus A."/>
            <person name="Goodwin L."/>
            <person name="Pitluck S."/>
            <person name="Peters L."/>
            <person name="Munk A.C.C."/>
            <person name="Kyrpides N."/>
            <person name="Mavromatis K."/>
            <person name="Pagani I."/>
            <person name="Ivanova N."/>
            <person name="Ovchinnikova G."/>
            <person name="Zeytun A."/>
            <person name="Detter J.C."/>
            <person name="Han C."/>
            <person name="Land M."/>
            <person name="Hauser L."/>
            <person name="Markowitz V."/>
            <person name="Cheng J.-F."/>
            <person name="Hugenholtz P."/>
            <person name="Woyke T."/>
            <person name="Wu D."/>
            <person name="Tindall B."/>
            <person name="Faehnrich R."/>
            <person name="Brambilla E."/>
            <person name="Klenk H.-P."/>
            <person name="Eisen J.A."/>
        </authorList>
    </citation>
    <scope>NUCLEOTIDE SEQUENCE [LARGE SCALE GENOMIC DNA]</scope>
    <source>
        <strain evidence="3">DSM 14238 / LMG 21431 / ACAM 643 / 9-3</strain>
    </source>
</reference>
<keyword evidence="3" id="KW-1185">Reference proteome</keyword>